<accession>A0A075FT58</accession>
<sequence length="177" mass="19768">MWGSITNPYFSDNENSKSEIRLTHGTFKMTDPIDNGFNIENGTKITVENGDIICGNVNGIRQHVPDPQGRVGMSIVREHKSELNSPNGKIIAGTVRETVSLNADEILVLDLVDNVNISGRKIQIFGHKVSYDVFIELKKGGIIRFYDRGSGFDISDDAILKLENGKEFFLDELKLRN</sequence>
<protein>
    <submittedName>
        <fullName evidence="1">Heat shock protein DnaJ domain-containing protein</fullName>
    </submittedName>
</protein>
<reference evidence="1" key="1">
    <citation type="journal article" date="2014" name="Genome Biol. Evol.">
        <title>Pangenome evidence for extensive interdomain horizontal transfer affecting lineage core and shell genes in uncultured planktonic thaumarchaeota and euryarchaeota.</title>
        <authorList>
            <person name="Deschamps P."/>
            <person name="Zivanovic Y."/>
            <person name="Moreira D."/>
            <person name="Rodriguez-Valera F."/>
            <person name="Lopez-Garcia P."/>
        </authorList>
    </citation>
    <scope>NUCLEOTIDE SEQUENCE</scope>
</reference>
<organism evidence="1">
    <name type="scientific">uncultured marine thaumarchaeote AD1000_46_C12</name>
    <dbReference type="NCBI Taxonomy" id="1455920"/>
    <lineage>
        <taxon>Archaea</taxon>
        <taxon>Nitrososphaerota</taxon>
        <taxon>environmental samples</taxon>
    </lineage>
</organism>
<dbReference type="EMBL" id="KF900422">
    <property type="protein sequence ID" value="AIE94474.1"/>
    <property type="molecule type" value="Genomic_DNA"/>
</dbReference>
<evidence type="ECO:0000313" key="1">
    <source>
        <dbReference type="EMBL" id="AIE94474.1"/>
    </source>
</evidence>
<keyword evidence="1" id="KW-0346">Stress response</keyword>
<proteinExistence type="predicted"/>
<dbReference type="AlphaFoldDB" id="A0A075FT58"/>
<name>A0A075FT58_9ARCH</name>